<name>A0ABX0ITK7_9FLAO</name>
<feature type="signal peptide" evidence="2">
    <location>
        <begin position="1"/>
        <end position="17"/>
    </location>
</feature>
<dbReference type="RefSeq" id="WP_140962197.1">
    <property type="nucleotide sequence ID" value="NZ_VEVQ02000005.1"/>
</dbReference>
<dbReference type="InterPro" id="IPR026444">
    <property type="entry name" value="Secre_tail"/>
</dbReference>
<reference evidence="4" key="2">
    <citation type="submission" date="2020-02" db="EMBL/GenBank/DDBJ databases">
        <title>Flavobacterium profundi sp. nov., isolated from a deep-sea seamount.</title>
        <authorList>
            <person name="Zhang D.-C."/>
        </authorList>
    </citation>
    <scope>NUCLEOTIDE SEQUENCE</scope>
    <source>
        <strain evidence="4">EC11</strain>
    </source>
</reference>
<accession>A0ABX0ITK7</accession>
<organism evidence="4 5">
    <name type="scientific">Flavobacterium jejuense</name>
    <dbReference type="NCBI Taxonomy" id="1544455"/>
    <lineage>
        <taxon>Bacteria</taxon>
        <taxon>Pseudomonadati</taxon>
        <taxon>Bacteroidota</taxon>
        <taxon>Flavobacteriia</taxon>
        <taxon>Flavobacteriales</taxon>
        <taxon>Flavobacteriaceae</taxon>
        <taxon>Flavobacterium</taxon>
    </lineage>
</organism>
<sequence length="340" mass="38687">MKTKLLLLLLTTNFLFCQVTDVLTDFNSAGLSNLTFKSNYIYFNSYVQKKVYRIDHTFTNPTVELVYQFNENPNFVYIENDILFVGVENPFKTYKIDLNTDELNTELIANVAGPMVKINDDLYIGQYSASKIVKINLTTSLQTDVLVGYKPNFFTVHDNKLFFTSNYTNALYKYDPSSGILDTILNNLNYASGIVMNEALFFICESSVSSISIYSNPGFQFENLFQLPANSWPNGAILVGNDLFFVQTIAGKISKMPINTFLGNSDFLAHDPKIKIYPNPSTEVINIDSKYFFEKYSIYNNEGKLIQNSTITNNKINVSELPKGQYVLMLDKHSNTFLKN</sequence>
<gene>
    <name evidence="4" type="ORF">FIA58_009245</name>
</gene>
<dbReference type="InterPro" id="IPR011042">
    <property type="entry name" value="6-blade_b-propeller_TolB-like"/>
</dbReference>
<keyword evidence="5" id="KW-1185">Reference proteome</keyword>
<evidence type="ECO:0000259" key="3">
    <source>
        <dbReference type="Pfam" id="PF18962"/>
    </source>
</evidence>
<evidence type="ECO:0000313" key="4">
    <source>
        <dbReference type="EMBL" id="NHN25858.1"/>
    </source>
</evidence>
<dbReference type="Gene3D" id="2.120.10.30">
    <property type="entry name" value="TolB, C-terminal domain"/>
    <property type="match status" value="1"/>
</dbReference>
<evidence type="ECO:0000256" key="2">
    <source>
        <dbReference type="SAM" id="SignalP"/>
    </source>
</evidence>
<dbReference type="Proteomes" id="UP000817854">
    <property type="component" value="Unassembled WGS sequence"/>
</dbReference>
<dbReference type="NCBIfam" id="TIGR04183">
    <property type="entry name" value="Por_Secre_tail"/>
    <property type="match status" value="1"/>
</dbReference>
<dbReference type="EMBL" id="VEVQ02000005">
    <property type="protein sequence ID" value="NHN25858.1"/>
    <property type="molecule type" value="Genomic_DNA"/>
</dbReference>
<proteinExistence type="predicted"/>
<reference evidence="4" key="1">
    <citation type="submission" date="2019-05" db="EMBL/GenBank/DDBJ databases">
        <authorList>
            <person name="Lianzixin W."/>
        </authorList>
    </citation>
    <scope>NUCLEOTIDE SEQUENCE</scope>
    <source>
        <strain evidence="4">EC11</strain>
    </source>
</reference>
<dbReference type="SUPFAM" id="SSF101898">
    <property type="entry name" value="NHL repeat"/>
    <property type="match status" value="1"/>
</dbReference>
<evidence type="ECO:0000256" key="1">
    <source>
        <dbReference type="ARBA" id="ARBA00022729"/>
    </source>
</evidence>
<dbReference type="Pfam" id="PF18962">
    <property type="entry name" value="Por_Secre_tail"/>
    <property type="match status" value="1"/>
</dbReference>
<feature type="chain" id="PRO_5046756960" evidence="2">
    <location>
        <begin position="18"/>
        <end position="340"/>
    </location>
</feature>
<comment type="caution">
    <text evidence="4">The sequence shown here is derived from an EMBL/GenBank/DDBJ whole genome shotgun (WGS) entry which is preliminary data.</text>
</comment>
<protein>
    <submittedName>
        <fullName evidence="4">T9SS type A sorting domain-containing protein</fullName>
    </submittedName>
</protein>
<keyword evidence="1 2" id="KW-0732">Signal</keyword>
<feature type="domain" description="Secretion system C-terminal sorting" evidence="3">
    <location>
        <begin position="276"/>
        <end position="337"/>
    </location>
</feature>
<evidence type="ECO:0000313" key="5">
    <source>
        <dbReference type="Proteomes" id="UP000817854"/>
    </source>
</evidence>